<evidence type="ECO:0000313" key="1">
    <source>
        <dbReference type="EMBL" id="RRT70000.1"/>
    </source>
</evidence>
<dbReference type="AlphaFoldDB" id="A0A427A177"/>
<sequence>RSKTLCKVVRKVECRSVFHAQSHKFNILAIPSVLAHGKSYEHGFVKKRNSHKLYAKLRGKSSFNRFSCTITKIQNTCHSQRISPWEVPQAWFGEKTR</sequence>
<gene>
    <name evidence="1" type="ORF">B296_00026251</name>
</gene>
<evidence type="ECO:0000313" key="2">
    <source>
        <dbReference type="Proteomes" id="UP000287651"/>
    </source>
</evidence>
<feature type="non-terminal residue" evidence="1">
    <location>
        <position position="1"/>
    </location>
</feature>
<protein>
    <submittedName>
        <fullName evidence="1">Uncharacterized protein</fullName>
    </submittedName>
</protein>
<proteinExistence type="predicted"/>
<accession>A0A427A177</accession>
<dbReference type="EMBL" id="AMZH03004164">
    <property type="protein sequence ID" value="RRT70000.1"/>
    <property type="molecule type" value="Genomic_DNA"/>
</dbReference>
<organism evidence="1 2">
    <name type="scientific">Ensete ventricosum</name>
    <name type="common">Abyssinian banana</name>
    <name type="synonym">Musa ensete</name>
    <dbReference type="NCBI Taxonomy" id="4639"/>
    <lineage>
        <taxon>Eukaryota</taxon>
        <taxon>Viridiplantae</taxon>
        <taxon>Streptophyta</taxon>
        <taxon>Embryophyta</taxon>
        <taxon>Tracheophyta</taxon>
        <taxon>Spermatophyta</taxon>
        <taxon>Magnoliopsida</taxon>
        <taxon>Liliopsida</taxon>
        <taxon>Zingiberales</taxon>
        <taxon>Musaceae</taxon>
        <taxon>Ensete</taxon>
    </lineage>
</organism>
<name>A0A427A177_ENSVE</name>
<comment type="caution">
    <text evidence="1">The sequence shown here is derived from an EMBL/GenBank/DDBJ whole genome shotgun (WGS) entry which is preliminary data.</text>
</comment>
<dbReference type="Proteomes" id="UP000287651">
    <property type="component" value="Unassembled WGS sequence"/>
</dbReference>
<reference evidence="1 2" key="1">
    <citation type="journal article" date="2014" name="Agronomy (Basel)">
        <title>A Draft Genome Sequence for Ensete ventricosum, the Drought-Tolerant Tree Against Hunger.</title>
        <authorList>
            <person name="Harrison J."/>
            <person name="Moore K.A."/>
            <person name="Paszkiewicz K."/>
            <person name="Jones T."/>
            <person name="Grant M."/>
            <person name="Ambacheew D."/>
            <person name="Muzemil S."/>
            <person name="Studholme D.J."/>
        </authorList>
    </citation>
    <scope>NUCLEOTIDE SEQUENCE [LARGE SCALE GENOMIC DNA]</scope>
</reference>